<feature type="domain" description="DUF2007" evidence="1">
    <location>
        <begin position="20"/>
        <end position="83"/>
    </location>
</feature>
<dbReference type="Proteomes" id="UP000358366">
    <property type="component" value="Unassembled WGS sequence"/>
</dbReference>
<organism evidence="2 3">
    <name type="scientific">Dorea formicigenerans</name>
    <dbReference type="NCBI Taxonomy" id="39486"/>
    <lineage>
        <taxon>Bacteria</taxon>
        <taxon>Bacillati</taxon>
        <taxon>Bacillota</taxon>
        <taxon>Clostridia</taxon>
        <taxon>Lachnospirales</taxon>
        <taxon>Lachnospiraceae</taxon>
        <taxon>Dorea</taxon>
    </lineage>
</organism>
<dbReference type="Pfam" id="PF09413">
    <property type="entry name" value="DUF2007"/>
    <property type="match status" value="1"/>
</dbReference>
<gene>
    <name evidence="2" type="ORF">DFSSTS7063_01999</name>
</gene>
<dbReference type="AlphaFoldDB" id="A0A564TZY5"/>
<reference evidence="2 3" key="1">
    <citation type="submission" date="2019-07" db="EMBL/GenBank/DDBJ databases">
        <authorList>
            <person name="Hibberd C M."/>
            <person name="Gehrig L. J."/>
            <person name="Chang H.-W."/>
            <person name="Venkatesh S."/>
        </authorList>
    </citation>
    <scope>NUCLEOTIDE SEQUENCE [LARGE SCALE GENOMIC DNA]</scope>
    <source>
        <strain evidence="2">Dorea_formicigenerans_SSTS_Bg7063</strain>
    </source>
</reference>
<sequence>MGAFFKHKEKDSASGDDCVKLCNVHDIIEAERMIELLKENGIAAFSQESGDGVSVYSTAGFGLYGVDVFVEAKNEEQARKLIDAEGI</sequence>
<dbReference type="EMBL" id="CABHNI010000033">
    <property type="protein sequence ID" value="VUX12790.1"/>
    <property type="molecule type" value="Genomic_DNA"/>
</dbReference>
<dbReference type="SUPFAM" id="SSF54913">
    <property type="entry name" value="GlnB-like"/>
    <property type="match status" value="1"/>
</dbReference>
<dbReference type="InterPro" id="IPR018551">
    <property type="entry name" value="DUF2007"/>
</dbReference>
<name>A0A564TZY5_9FIRM</name>
<evidence type="ECO:0000313" key="2">
    <source>
        <dbReference type="EMBL" id="VUX12790.1"/>
    </source>
</evidence>
<evidence type="ECO:0000259" key="1">
    <source>
        <dbReference type="Pfam" id="PF09413"/>
    </source>
</evidence>
<protein>
    <recommendedName>
        <fullName evidence="1">DUF2007 domain-containing protein</fullName>
    </recommendedName>
</protein>
<proteinExistence type="predicted"/>
<dbReference type="RefSeq" id="WP_022279495.1">
    <property type="nucleotide sequence ID" value="NZ_CABHNI010000033.1"/>
</dbReference>
<evidence type="ECO:0000313" key="3">
    <source>
        <dbReference type="Proteomes" id="UP000358366"/>
    </source>
</evidence>
<accession>A0A564TZY5</accession>
<dbReference type="InterPro" id="IPR011322">
    <property type="entry name" value="N-reg_PII-like_a/b"/>
</dbReference>